<comment type="caution">
    <text evidence="3">The sequence shown here is derived from an EMBL/GenBank/DDBJ whole genome shotgun (WGS) entry which is preliminary data.</text>
</comment>
<evidence type="ECO:0000259" key="2">
    <source>
        <dbReference type="PROSITE" id="PS50090"/>
    </source>
</evidence>
<dbReference type="PROSITE" id="PS50090">
    <property type="entry name" value="MYB_LIKE"/>
    <property type="match status" value="1"/>
</dbReference>
<organism evidence="3 4">
    <name type="scientific">Penicillium salamii</name>
    <dbReference type="NCBI Taxonomy" id="1612424"/>
    <lineage>
        <taxon>Eukaryota</taxon>
        <taxon>Fungi</taxon>
        <taxon>Dikarya</taxon>
        <taxon>Ascomycota</taxon>
        <taxon>Pezizomycotina</taxon>
        <taxon>Eurotiomycetes</taxon>
        <taxon>Eurotiomycetidae</taxon>
        <taxon>Eurotiales</taxon>
        <taxon>Aspergillaceae</taxon>
        <taxon>Penicillium</taxon>
    </lineage>
</organism>
<dbReference type="Proteomes" id="UP001152649">
    <property type="component" value="Unassembled WGS sequence"/>
</dbReference>
<name>A0A9W4I826_9EURO</name>
<feature type="region of interest" description="Disordered" evidence="1">
    <location>
        <begin position="376"/>
        <end position="419"/>
    </location>
</feature>
<dbReference type="SUPFAM" id="SSF46689">
    <property type="entry name" value="Homeodomain-like"/>
    <property type="match status" value="1"/>
</dbReference>
<feature type="domain" description="Myb-like" evidence="2">
    <location>
        <begin position="497"/>
        <end position="544"/>
    </location>
</feature>
<dbReference type="Gene3D" id="1.10.10.60">
    <property type="entry name" value="Homeodomain-like"/>
    <property type="match status" value="1"/>
</dbReference>
<feature type="region of interest" description="Disordered" evidence="1">
    <location>
        <begin position="165"/>
        <end position="251"/>
    </location>
</feature>
<evidence type="ECO:0000256" key="1">
    <source>
        <dbReference type="SAM" id="MobiDB-lite"/>
    </source>
</evidence>
<dbReference type="EMBL" id="CAJVPG010000018">
    <property type="protein sequence ID" value="CAG8240022.1"/>
    <property type="molecule type" value="Genomic_DNA"/>
</dbReference>
<dbReference type="InterPro" id="IPR001005">
    <property type="entry name" value="SANT/Myb"/>
</dbReference>
<reference evidence="3" key="1">
    <citation type="submission" date="2021-07" db="EMBL/GenBank/DDBJ databases">
        <authorList>
            <person name="Branca A.L. A."/>
        </authorList>
    </citation>
    <scope>NUCLEOTIDE SEQUENCE</scope>
</reference>
<dbReference type="AlphaFoldDB" id="A0A9W4I826"/>
<gene>
    <name evidence="3" type="ORF">PSALAMII_LOCUS479</name>
</gene>
<proteinExistence type="predicted"/>
<accession>A0A9W4I826</accession>
<sequence length="557" mass="62010">MPSTASRGRRWSILQTAPDQRIHERLEARLTTTVEPGYNGTPPRCAEAFADGLRPLIVQPVWLHALDETARIEGGGPNPLRRQRQPSSIKELAILFECSIRQKPFNTPSPFPLAPALYPIPPYLTAPVLFRFKTTTAGFFWLSTFLNMSSTNFRLESFRPWNPFQDKAQPLRDPPGTCRYPSPVSITTTPPSSNSSDYGSKSQKIHSHKPERHPLPARPPTEVCVDGLDSEAPPTRRESEGLGQTLSAVSDPEPLNFENILQPQSIVGADDVAFTSFADDIHWETEHQFLDLGLGDSDPVDFARQHPQSVDLRIPTQNGELLNFETVDPAILNDHASPVAERAQTTMSIAGIATHPEECPPEFIRSQNKVSSLQRRRNSKGMMDSECQASKIKKGSGTRERHTRIGSTRSKKSSGHRQSISFTTVRAQFSALSVEDRLQFLSWLFEGALTHCASAPLSAAVASPSNKCDGRTGDRGHTSLNTEVTDAQHAFSRKGLKWSVEEDHLLMKLRDEQNLAWSEVVKQFSREFPGRSEGSIKVYYSTTLKKRRPSFPIVLIA</sequence>
<dbReference type="OrthoDB" id="2143914at2759"/>
<evidence type="ECO:0000313" key="3">
    <source>
        <dbReference type="EMBL" id="CAG8240022.1"/>
    </source>
</evidence>
<protein>
    <recommendedName>
        <fullName evidence="2">Myb-like domain-containing protein</fullName>
    </recommendedName>
</protein>
<dbReference type="Pfam" id="PF13921">
    <property type="entry name" value="Myb_DNA-bind_6"/>
    <property type="match status" value="1"/>
</dbReference>
<feature type="compositionally biased region" description="Low complexity" evidence="1">
    <location>
        <begin position="181"/>
        <end position="196"/>
    </location>
</feature>
<keyword evidence="4" id="KW-1185">Reference proteome</keyword>
<dbReference type="InterPro" id="IPR009057">
    <property type="entry name" value="Homeodomain-like_sf"/>
</dbReference>
<feature type="compositionally biased region" description="Basic residues" evidence="1">
    <location>
        <begin position="391"/>
        <end position="415"/>
    </location>
</feature>
<evidence type="ECO:0000313" key="4">
    <source>
        <dbReference type="Proteomes" id="UP001152649"/>
    </source>
</evidence>